<evidence type="ECO:0000259" key="4">
    <source>
        <dbReference type="Pfam" id="PF00561"/>
    </source>
</evidence>
<name>A0ABW5BXH1_9BACI</name>
<comment type="pathway">
    <text evidence="3">Quinol/quinone metabolism; 1,4-dihydroxy-2-naphthoate biosynthesis; 1,4-dihydroxy-2-naphthoate from chorismate: step 3/7.</text>
</comment>
<sequence>MKIRGIDYNVEVVSKGEPLVLLHGFTGCIANWNHILAEFPQHQLVLIDIIGHGRTESPSDPSRYEMNEVVKDIVEILDTLSINRANILGYSMGGRLALSVAATFPERVKTLILESSSPGLNYLEERNNRKRSDEKLAKEILSHGVERFVQRWEKIPLFSTQDQLSLDTKQKLRALRLQNNPVGLANSLIGMGTGSQPSWWEQLSTIEIPVLLLCGEWDLKFCDIAKNMHKYLPTSYLKEINHAGHTIHVEQPRIFGKIVSEFLSQNN</sequence>
<keyword evidence="6" id="KW-1185">Reference proteome</keyword>
<organism evidence="5 6">
    <name type="scientific">Metabacillus endolithicus</name>
    <dbReference type="NCBI Taxonomy" id="1535204"/>
    <lineage>
        <taxon>Bacteria</taxon>
        <taxon>Bacillati</taxon>
        <taxon>Bacillota</taxon>
        <taxon>Bacilli</taxon>
        <taxon>Bacillales</taxon>
        <taxon>Bacillaceae</taxon>
        <taxon>Metabacillus</taxon>
    </lineage>
</organism>
<dbReference type="Proteomes" id="UP001597318">
    <property type="component" value="Unassembled WGS sequence"/>
</dbReference>
<gene>
    <name evidence="3 5" type="primary">menH</name>
    <name evidence="5" type="ORF">ACFSKK_07590</name>
</gene>
<comment type="function">
    <text evidence="3">Catalyzes a proton abstraction reaction that results in 2,5-elimination of pyruvate from 2-succinyl-5-enolpyruvyl-6-hydroxy-3-cyclohexene-1-carboxylate (SEPHCHC) and the formation of 2-succinyl-6-hydroxy-2,4-cyclohexadiene-1-carboxylate (SHCHC).</text>
</comment>
<dbReference type="PROSITE" id="PS51257">
    <property type="entry name" value="PROKAR_LIPOPROTEIN"/>
    <property type="match status" value="1"/>
</dbReference>
<dbReference type="PANTHER" id="PTHR42916:SF1">
    <property type="entry name" value="PROTEIN PHYLLO, CHLOROPLASTIC"/>
    <property type="match status" value="1"/>
</dbReference>
<comment type="caution">
    <text evidence="5">The sequence shown here is derived from an EMBL/GenBank/DDBJ whole genome shotgun (WGS) entry which is preliminary data.</text>
</comment>
<dbReference type="InterPro" id="IPR000639">
    <property type="entry name" value="Epox_hydrolase-like"/>
</dbReference>
<comment type="pathway">
    <text evidence="3">Quinol/quinone metabolism; menaquinone biosynthesis.</text>
</comment>
<keyword evidence="1 3" id="KW-0474">Menaquinone biosynthesis</keyword>
<comment type="similarity">
    <text evidence="3">Belongs to the AB hydrolase superfamily. MenH family.</text>
</comment>
<evidence type="ECO:0000313" key="6">
    <source>
        <dbReference type="Proteomes" id="UP001597318"/>
    </source>
</evidence>
<feature type="domain" description="AB hydrolase-1" evidence="4">
    <location>
        <begin position="18"/>
        <end position="251"/>
    </location>
</feature>
<dbReference type="Pfam" id="PF00561">
    <property type="entry name" value="Abhydrolase_1"/>
    <property type="match status" value="1"/>
</dbReference>
<dbReference type="HAMAP" id="MF_01660">
    <property type="entry name" value="MenH"/>
    <property type="match status" value="1"/>
</dbReference>
<protein>
    <recommendedName>
        <fullName evidence="3">Putative 2-succinyl-6-hydroxy-2,4-cyclohexadiene-1-carboxylate synthase</fullName>
        <shortName evidence="3">SHCHC synthase</shortName>
        <ecNumber evidence="3">4.2.99.20</ecNumber>
    </recommendedName>
</protein>
<dbReference type="InterPro" id="IPR022485">
    <property type="entry name" value="SHCHC_synthase_MenH"/>
</dbReference>
<reference evidence="6" key="1">
    <citation type="journal article" date="2019" name="Int. J. Syst. Evol. Microbiol.">
        <title>The Global Catalogue of Microorganisms (GCM) 10K type strain sequencing project: providing services to taxonomists for standard genome sequencing and annotation.</title>
        <authorList>
            <consortium name="The Broad Institute Genomics Platform"/>
            <consortium name="The Broad Institute Genome Sequencing Center for Infectious Disease"/>
            <person name="Wu L."/>
            <person name="Ma J."/>
        </authorList>
    </citation>
    <scope>NUCLEOTIDE SEQUENCE [LARGE SCALE GENOMIC DNA]</scope>
    <source>
        <strain evidence="6">CGMCC 1.15474</strain>
    </source>
</reference>
<dbReference type="NCBIfam" id="TIGR03695">
    <property type="entry name" value="menH_SHCHC"/>
    <property type="match status" value="1"/>
</dbReference>
<dbReference type="EC" id="4.2.99.20" evidence="3"/>
<dbReference type="EMBL" id="JBHUIK010000002">
    <property type="protein sequence ID" value="MFD2213533.1"/>
    <property type="molecule type" value="Genomic_DNA"/>
</dbReference>
<dbReference type="RefSeq" id="WP_247345284.1">
    <property type="nucleotide sequence ID" value="NZ_CP095550.1"/>
</dbReference>
<comment type="subunit">
    <text evidence="3">Monomer.</text>
</comment>
<dbReference type="SUPFAM" id="SSF53474">
    <property type="entry name" value="alpha/beta-Hydrolases"/>
    <property type="match status" value="1"/>
</dbReference>
<dbReference type="PRINTS" id="PR00111">
    <property type="entry name" value="ABHYDROLASE"/>
</dbReference>
<evidence type="ECO:0000313" key="5">
    <source>
        <dbReference type="EMBL" id="MFD2213533.1"/>
    </source>
</evidence>
<keyword evidence="2 3" id="KW-0456">Lyase</keyword>
<evidence type="ECO:0000256" key="1">
    <source>
        <dbReference type="ARBA" id="ARBA00022428"/>
    </source>
</evidence>
<dbReference type="PANTHER" id="PTHR42916">
    <property type="entry name" value="2-SUCCINYL-5-ENOLPYRUVYL-6-HYDROXY-3-CYCLOHEXENE-1-CARBOXYLATE SYNTHASE"/>
    <property type="match status" value="1"/>
</dbReference>
<proteinExistence type="inferred from homology"/>
<dbReference type="PRINTS" id="PR00412">
    <property type="entry name" value="EPOXHYDRLASE"/>
</dbReference>
<evidence type="ECO:0000256" key="3">
    <source>
        <dbReference type="HAMAP-Rule" id="MF_01660"/>
    </source>
</evidence>
<dbReference type="InterPro" id="IPR029058">
    <property type="entry name" value="AB_hydrolase_fold"/>
</dbReference>
<evidence type="ECO:0000256" key="2">
    <source>
        <dbReference type="ARBA" id="ARBA00023239"/>
    </source>
</evidence>
<dbReference type="Gene3D" id="3.40.50.1820">
    <property type="entry name" value="alpha/beta hydrolase"/>
    <property type="match status" value="1"/>
</dbReference>
<comment type="catalytic activity">
    <reaction evidence="3">
        <text>5-enolpyruvoyl-6-hydroxy-2-succinyl-cyclohex-3-ene-1-carboxylate = (1R,6R)-6-hydroxy-2-succinyl-cyclohexa-2,4-diene-1-carboxylate + pyruvate</text>
        <dbReference type="Rhea" id="RHEA:25597"/>
        <dbReference type="ChEBI" id="CHEBI:15361"/>
        <dbReference type="ChEBI" id="CHEBI:58689"/>
        <dbReference type="ChEBI" id="CHEBI:58818"/>
        <dbReference type="EC" id="4.2.99.20"/>
    </reaction>
</comment>
<dbReference type="InterPro" id="IPR000073">
    <property type="entry name" value="AB_hydrolase_1"/>
</dbReference>
<dbReference type="GO" id="GO:0070205">
    <property type="term" value="F:2-succinyl-6-hydroxy-2,4-cyclohexadiene-1-carboxylate synthase activity"/>
    <property type="evidence" value="ECO:0007669"/>
    <property type="project" value="UniProtKB-EC"/>
</dbReference>
<accession>A0ABW5BXH1</accession>